<dbReference type="AlphaFoldDB" id="A0A1E3WAS9"/>
<sequence length="290" mass="31872">MPTAPEPPPPLGGIGDESAAPIARAPGPGITNAFGEPLEAPPSVDDDDLENVPVAPKGHELDPYVPIGTRLGSFILFTEAEIGTILTDNVLGTRIPRSDYAFEFAPNVRLESNWARHFFSAEFDADRSWYKNFPVEDDKTYLALLKGRLDVTRRTHLELELGKSQTQEGRNSISLTDIAGVQTNVQEEHITAGADHTFNRLTLEVEGEVARYDYSDVGAIGVLDPTINRIIPQQDIRDYREDELSMRGTYELQPDLAVFVDGEISERSTSSRSASAGLRGIRTASRFCQA</sequence>
<protein>
    <recommendedName>
        <fullName evidence="4">TonB-dependent receptor-like beta-barrel domain-containing protein</fullName>
    </recommendedName>
</protein>
<evidence type="ECO:0000256" key="1">
    <source>
        <dbReference type="SAM" id="MobiDB-lite"/>
    </source>
</evidence>
<comment type="caution">
    <text evidence="2">The sequence shown here is derived from an EMBL/GenBank/DDBJ whole genome shotgun (WGS) entry which is preliminary data.</text>
</comment>
<evidence type="ECO:0008006" key="4">
    <source>
        <dbReference type="Google" id="ProtNLM"/>
    </source>
</evidence>
<dbReference type="Proteomes" id="UP000095042">
    <property type="component" value="Unassembled WGS sequence"/>
</dbReference>
<dbReference type="Pfam" id="PF10082">
    <property type="entry name" value="BBP2_2"/>
    <property type="match status" value="1"/>
</dbReference>
<feature type="compositionally biased region" description="Pro residues" evidence="1">
    <location>
        <begin position="1"/>
        <end position="11"/>
    </location>
</feature>
<dbReference type="InterPro" id="IPR018759">
    <property type="entry name" value="BBP2_2"/>
</dbReference>
<keyword evidence="3" id="KW-1185">Reference proteome</keyword>
<feature type="region of interest" description="Disordered" evidence="1">
    <location>
        <begin position="1"/>
        <end position="57"/>
    </location>
</feature>
<feature type="compositionally biased region" description="Low complexity" evidence="1">
    <location>
        <begin position="19"/>
        <end position="30"/>
    </location>
</feature>
<evidence type="ECO:0000313" key="2">
    <source>
        <dbReference type="EMBL" id="ODS02820.1"/>
    </source>
</evidence>
<gene>
    <name evidence="2" type="ORF">AUC71_13210</name>
</gene>
<accession>A0A1E3WAS9</accession>
<proteinExistence type="predicted"/>
<name>A0A1E3WAS9_9HYPH</name>
<dbReference type="OrthoDB" id="7398962at2"/>
<organism evidence="2 3">
    <name type="scientific">Methyloceanibacter marginalis</name>
    <dbReference type="NCBI Taxonomy" id="1774971"/>
    <lineage>
        <taxon>Bacteria</taxon>
        <taxon>Pseudomonadati</taxon>
        <taxon>Pseudomonadota</taxon>
        <taxon>Alphaproteobacteria</taxon>
        <taxon>Hyphomicrobiales</taxon>
        <taxon>Hyphomicrobiaceae</taxon>
        <taxon>Methyloceanibacter</taxon>
    </lineage>
</organism>
<evidence type="ECO:0000313" key="3">
    <source>
        <dbReference type="Proteomes" id="UP000095042"/>
    </source>
</evidence>
<dbReference type="EMBL" id="LPWD01000220">
    <property type="protein sequence ID" value="ODS02820.1"/>
    <property type="molecule type" value="Genomic_DNA"/>
</dbReference>
<reference evidence="2 3" key="1">
    <citation type="journal article" date="2016" name="Environ. Microbiol.">
        <title>New Methyloceanibacter diversity from North Sea sediments includes methanotroph containing solely the soluble methane monooxygenase.</title>
        <authorList>
            <person name="Vekeman B."/>
            <person name="Kerckhof F.M."/>
            <person name="Cremers G."/>
            <person name="de Vos P."/>
            <person name="Vandamme P."/>
            <person name="Boon N."/>
            <person name="Op den Camp H.J."/>
            <person name="Heylen K."/>
        </authorList>
    </citation>
    <scope>NUCLEOTIDE SEQUENCE [LARGE SCALE GENOMIC DNA]</scope>
    <source>
        <strain evidence="2 3">R-67177</strain>
    </source>
</reference>